<dbReference type="Proteomes" id="UP001162001">
    <property type="component" value="Segment"/>
</dbReference>
<organism evidence="3 4">
    <name type="scientific">Fadolivirus FV1/VV64</name>
    <dbReference type="NCBI Taxonomy" id="3070911"/>
    <lineage>
        <taxon>Viruses</taxon>
        <taxon>Varidnaviria</taxon>
        <taxon>Bamfordvirae</taxon>
        <taxon>Nucleocytoviricota</taxon>
        <taxon>Megaviricetes</taxon>
        <taxon>Imitervirales</taxon>
        <taxon>Mimiviridae</taxon>
        <taxon>Klosneuvirinae</taxon>
        <taxon>Fadolivirus</taxon>
        <taxon>Fadolivirus algeromassiliense</taxon>
    </lineage>
</organism>
<evidence type="ECO:0000259" key="2">
    <source>
        <dbReference type="PROSITE" id="PS50157"/>
    </source>
</evidence>
<evidence type="ECO:0000313" key="3">
    <source>
        <dbReference type="EMBL" id="QKF93586.1"/>
    </source>
</evidence>
<dbReference type="GO" id="GO:0008270">
    <property type="term" value="F:zinc ion binding"/>
    <property type="evidence" value="ECO:0007669"/>
    <property type="project" value="UniProtKB-KW"/>
</dbReference>
<dbReference type="SUPFAM" id="SSF57667">
    <property type="entry name" value="beta-beta-alpha zinc fingers"/>
    <property type="match status" value="1"/>
</dbReference>
<dbReference type="EMBL" id="MT418680">
    <property type="protein sequence ID" value="QKF93586.1"/>
    <property type="molecule type" value="Genomic_DNA"/>
</dbReference>
<evidence type="ECO:0000313" key="4">
    <source>
        <dbReference type="Proteomes" id="UP001162001"/>
    </source>
</evidence>
<sequence>MKYLCGTCNYSTNDKSNFNKHINSLAHSKSTKNIDRVNKNVDREVPIKSTKFDCDKCKKSFTCKQSLSYHKLHSCKGISYGEVNEMREQIKFLMDKLQHYDKILQQPQINKTTNNYISVKNYVQNNYPDAPALESIKEYKKLTFENNTLNDFIDELIYNHNNLKLHKFLGKFIIEYYKKEDPSEQSMWSSDVSRLTYIIKEFLDNTRTEWNHDYKGVKVKMYVINPLLKYIRSRIDEYWISNIDNIKTCEISQVEKYNKIYKTLYQIKKDISSDLLGNNILRFIAPYFHMDKKTYDSDIINDLFIDE</sequence>
<reference evidence="3 4" key="1">
    <citation type="submission" date="2020-04" db="EMBL/GenBank/DDBJ databases">
        <title>Advantages and limits of metagenomic assembly and binning of a giant virus.</title>
        <authorList>
            <person name="Schulz F."/>
            <person name="Andreani J."/>
            <person name="Francis R."/>
            <person name="Boudjemaa H."/>
            <person name="Bou Khalil J.Y."/>
            <person name="Lee J."/>
            <person name="La Scola B."/>
            <person name="Woyke T."/>
        </authorList>
    </citation>
    <scope>NUCLEOTIDE SEQUENCE [LARGE SCALE GENOMIC DNA]</scope>
    <source>
        <strain evidence="3 4">FV1/VV64</strain>
    </source>
</reference>
<proteinExistence type="predicted"/>
<dbReference type="Gene3D" id="3.30.160.60">
    <property type="entry name" value="Classic Zinc Finger"/>
    <property type="match status" value="1"/>
</dbReference>
<protein>
    <submittedName>
        <fullName evidence="3">Zinc finger protein C2H2-type protein</fullName>
    </submittedName>
</protein>
<dbReference type="InterPro" id="IPR036236">
    <property type="entry name" value="Znf_C2H2_sf"/>
</dbReference>
<evidence type="ECO:0000256" key="1">
    <source>
        <dbReference type="PROSITE-ProRule" id="PRU00042"/>
    </source>
</evidence>
<dbReference type="SMART" id="SM00355">
    <property type="entry name" value="ZnF_C2H2"/>
    <property type="match status" value="2"/>
</dbReference>
<dbReference type="PROSITE" id="PS50157">
    <property type="entry name" value="ZINC_FINGER_C2H2_2"/>
    <property type="match status" value="1"/>
</dbReference>
<keyword evidence="1" id="KW-0479">Metal-binding</keyword>
<name>A0A7D3QV23_9VIRU</name>
<gene>
    <name evidence="3" type="ORF">Fadolivirus_1_128</name>
</gene>
<keyword evidence="1" id="KW-0862">Zinc</keyword>
<dbReference type="InterPro" id="IPR013087">
    <property type="entry name" value="Znf_C2H2_type"/>
</dbReference>
<keyword evidence="4" id="KW-1185">Reference proteome</keyword>
<accession>A0A7D3QV23</accession>
<feature type="domain" description="C2H2-type" evidence="2">
    <location>
        <begin position="52"/>
        <end position="71"/>
    </location>
</feature>
<keyword evidence="1" id="KW-0863">Zinc-finger</keyword>